<accession>A0A418V0Y2</accession>
<evidence type="ECO:0000313" key="1">
    <source>
        <dbReference type="EMBL" id="RJF69446.1"/>
    </source>
</evidence>
<keyword evidence="2" id="KW-1185">Reference proteome</keyword>
<reference evidence="1 2" key="1">
    <citation type="submission" date="2018-09" db="EMBL/GenBank/DDBJ databases">
        <authorList>
            <person name="Zhu H."/>
        </authorList>
    </citation>
    <scope>NUCLEOTIDE SEQUENCE [LARGE SCALE GENOMIC DNA]</scope>
    <source>
        <strain evidence="1 2">K2S05-167</strain>
    </source>
</reference>
<dbReference type="EMBL" id="QYUJ01000028">
    <property type="protein sequence ID" value="RJF69446.1"/>
    <property type="molecule type" value="Genomic_DNA"/>
</dbReference>
<dbReference type="Proteomes" id="UP000286287">
    <property type="component" value="Unassembled WGS sequence"/>
</dbReference>
<evidence type="ECO:0000313" key="2">
    <source>
        <dbReference type="Proteomes" id="UP000286287"/>
    </source>
</evidence>
<dbReference type="OrthoDB" id="59988at2"/>
<comment type="caution">
    <text evidence="1">The sequence shown here is derived from an EMBL/GenBank/DDBJ whole genome shotgun (WGS) entry which is preliminary data.</text>
</comment>
<organism evidence="1 2">
    <name type="scientific">Deinococcus cavernae</name>
    <dbReference type="NCBI Taxonomy" id="2320857"/>
    <lineage>
        <taxon>Bacteria</taxon>
        <taxon>Thermotogati</taxon>
        <taxon>Deinococcota</taxon>
        <taxon>Deinococci</taxon>
        <taxon>Deinococcales</taxon>
        <taxon>Deinococcaceae</taxon>
        <taxon>Deinococcus</taxon>
    </lineage>
</organism>
<name>A0A418V0Y2_9DEIO</name>
<dbReference type="AlphaFoldDB" id="A0A418V0Y2"/>
<gene>
    <name evidence="1" type="ORF">D3875_20985</name>
</gene>
<proteinExistence type="predicted"/>
<protein>
    <submittedName>
        <fullName evidence="1">Uncharacterized protein</fullName>
    </submittedName>
</protein>
<dbReference type="SUPFAM" id="SSF63829">
    <property type="entry name" value="Calcium-dependent phosphotriesterase"/>
    <property type="match status" value="1"/>
</dbReference>
<dbReference type="RefSeq" id="WP_119766722.1">
    <property type="nucleotide sequence ID" value="NZ_QYUJ01000028.1"/>
</dbReference>
<sequence>MKDDGTFTTFTVNSLFTATGGVADAQGRIWSFVTDNSQIGTLPYHLAYWDPATNKIINASDVKGNNYLSEALRISNSGRYILYTGTYDSAPALVDSVNVTTRTIGTSGSVFSRSAVSDTGEVWFLSNSGITRVNQDGTSNTFTLPNDIYSEMIASINRTPRPSGYADTAISTSSTRHVYCDDHSHRYPHSRRDSENWWGGNVDQ</sequence>